<evidence type="ECO:0000313" key="9">
    <source>
        <dbReference type="EMBL" id="GBM38099.1"/>
    </source>
</evidence>
<evidence type="ECO:0000256" key="4">
    <source>
        <dbReference type="ARBA" id="ARBA00022759"/>
    </source>
</evidence>
<feature type="domain" description="Reverse transcriptase RNase H-like" evidence="8">
    <location>
        <begin position="113"/>
        <end position="218"/>
    </location>
</feature>
<dbReference type="PANTHER" id="PTHR37984">
    <property type="entry name" value="PROTEIN CBG26694"/>
    <property type="match status" value="1"/>
</dbReference>
<evidence type="ECO:0000256" key="3">
    <source>
        <dbReference type="ARBA" id="ARBA00022722"/>
    </source>
</evidence>
<dbReference type="InterPro" id="IPR000477">
    <property type="entry name" value="RT_dom"/>
</dbReference>
<dbReference type="Proteomes" id="UP000499080">
    <property type="component" value="Unassembled WGS sequence"/>
</dbReference>
<dbReference type="FunFam" id="3.10.20.370:FF:000001">
    <property type="entry name" value="Retrovirus-related Pol polyprotein from transposon 17.6-like protein"/>
    <property type="match status" value="1"/>
</dbReference>
<dbReference type="GO" id="GO:0004519">
    <property type="term" value="F:endonuclease activity"/>
    <property type="evidence" value="ECO:0007669"/>
    <property type="project" value="UniProtKB-KW"/>
</dbReference>
<dbReference type="GO" id="GO:0003964">
    <property type="term" value="F:RNA-directed DNA polymerase activity"/>
    <property type="evidence" value="ECO:0007669"/>
    <property type="project" value="UniProtKB-KW"/>
</dbReference>
<keyword evidence="10" id="KW-1185">Reference proteome</keyword>
<sequence length="243" mass="28038">MVADIFHGCDQFAVPYLDDDAIYSNSWEEHLSHLNADMSKIKDAGLTIKPIKCKFAHDRVKYLGHIVGRVAPLTETLKGKLRQGKINWTEECTRDLKELKEKLSQQPILYAPDINKEFILQTDASNSGMGVILAQKDDNDKKHPALYISKKFSETEEKHSTTERECAAIIFAVKKLQRYLDGHTKFLIMMDHNPLVWLKNNVSLNPRLMRWALALRPYDYTVIHRSGKNHKNVDALRRTPWPD</sequence>
<dbReference type="InterPro" id="IPR043502">
    <property type="entry name" value="DNA/RNA_pol_sf"/>
</dbReference>
<keyword evidence="5" id="KW-0378">Hydrolase</keyword>
<keyword evidence="3" id="KW-0540">Nuclease</keyword>
<protein>
    <submittedName>
        <fullName evidence="9">Transposon Tf2-6 polyprotein</fullName>
    </submittedName>
</protein>
<name>A0A4Y2FCQ7_ARAVE</name>
<dbReference type="InterPro" id="IPR041373">
    <property type="entry name" value="RT_RNaseH"/>
</dbReference>
<feature type="domain" description="Reverse transcriptase" evidence="7">
    <location>
        <begin position="5"/>
        <end position="66"/>
    </location>
</feature>
<organism evidence="9 10">
    <name type="scientific">Araneus ventricosus</name>
    <name type="common">Orbweaver spider</name>
    <name type="synonym">Epeira ventricosa</name>
    <dbReference type="NCBI Taxonomy" id="182803"/>
    <lineage>
        <taxon>Eukaryota</taxon>
        <taxon>Metazoa</taxon>
        <taxon>Ecdysozoa</taxon>
        <taxon>Arthropoda</taxon>
        <taxon>Chelicerata</taxon>
        <taxon>Arachnida</taxon>
        <taxon>Araneae</taxon>
        <taxon>Araneomorphae</taxon>
        <taxon>Entelegynae</taxon>
        <taxon>Araneoidea</taxon>
        <taxon>Araneidae</taxon>
        <taxon>Araneus</taxon>
    </lineage>
</organism>
<dbReference type="CDD" id="cd09274">
    <property type="entry name" value="RNase_HI_RT_Ty3"/>
    <property type="match status" value="1"/>
</dbReference>
<keyword evidence="4" id="KW-0255">Endonuclease</keyword>
<dbReference type="Gene3D" id="3.10.20.370">
    <property type="match status" value="1"/>
</dbReference>
<evidence type="ECO:0000256" key="1">
    <source>
        <dbReference type="ARBA" id="ARBA00022679"/>
    </source>
</evidence>
<evidence type="ECO:0000313" key="10">
    <source>
        <dbReference type="Proteomes" id="UP000499080"/>
    </source>
</evidence>
<evidence type="ECO:0000256" key="6">
    <source>
        <dbReference type="ARBA" id="ARBA00022918"/>
    </source>
</evidence>
<dbReference type="SUPFAM" id="SSF56672">
    <property type="entry name" value="DNA/RNA polymerases"/>
    <property type="match status" value="1"/>
</dbReference>
<reference evidence="9 10" key="1">
    <citation type="journal article" date="2019" name="Sci. Rep.">
        <title>Orb-weaving spider Araneus ventricosus genome elucidates the spidroin gene catalogue.</title>
        <authorList>
            <person name="Kono N."/>
            <person name="Nakamura H."/>
            <person name="Ohtoshi R."/>
            <person name="Moran D.A.P."/>
            <person name="Shinohara A."/>
            <person name="Yoshida Y."/>
            <person name="Fujiwara M."/>
            <person name="Mori M."/>
            <person name="Tomita M."/>
            <person name="Arakawa K."/>
        </authorList>
    </citation>
    <scope>NUCLEOTIDE SEQUENCE [LARGE SCALE GENOMIC DNA]</scope>
</reference>
<accession>A0A4Y2FCQ7</accession>
<dbReference type="Pfam" id="PF00078">
    <property type="entry name" value="RVT_1"/>
    <property type="match status" value="1"/>
</dbReference>
<dbReference type="Pfam" id="PF17917">
    <property type="entry name" value="RT_RNaseH"/>
    <property type="match status" value="1"/>
</dbReference>
<evidence type="ECO:0000259" key="7">
    <source>
        <dbReference type="Pfam" id="PF00078"/>
    </source>
</evidence>
<dbReference type="InterPro" id="IPR043128">
    <property type="entry name" value="Rev_trsase/Diguanyl_cyclase"/>
</dbReference>
<keyword evidence="1" id="KW-0808">Transferase</keyword>
<dbReference type="AlphaFoldDB" id="A0A4Y2FCQ7"/>
<dbReference type="InterPro" id="IPR050951">
    <property type="entry name" value="Retrovirus_Pol_polyprotein"/>
</dbReference>
<comment type="caution">
    <text evidence="9">The sequence shown here is derived from an EMBL/GenBank/DDBJ whole genome shotgun (WGS) entry which is preliminary data.</text>
</comment>
<evidence type="ECO:0000256" key="5">
    <source>
        <dbReference type="ARBA" id="ARBA00022801"/>
    </source>
</evidence>
<dbReference type="Gene3D" id="3.30.70.270">
    <property type="match status" value="1"/>
</dbReference>
<gene>
    <name evidence="9" type="primary">Tf2-6_130</name>
    <name evidence="9" type="ORF">AVEN_40974_1</name>
</gene>
<dbReference type="EMBL" id="BGPR01000858">
    <property type="protein sequence ID" value="GBM38099.1"/>
    <property type="molecule type" value="Genomic_DNA"/>
</dbReference>
<keyword evidence="2" id="KW-0548">Nucleotidyltransferase</keyword>
<evidence type="ECO:0000259" key="8">
    <source>
        <dbReference type="Pfam" id="PF17917"/>
    </source>
</evidence>
<dbReference type="OrthoDB" id="430238at2759"/>
<keyword evidence="6" id="KW-0695">RNA-directed DNA polymerase</keyword>
<dbReference type="PANTHER" id="PTHR37984:SF5">
    <property type="entry name" value="PROTEIN NYNRIN-LIKE"/>
    <property type="match status" value="1"/>
</dbReference>
<evidence type="ECO:0000256" key="2">
    <source>
        <dbReference type="ARBA" id="ARBA00022695"/>
    </source>
</evidence>
<dbReference type="GO" id="GO:0016787">
    <property type="term" value="F:hydrolase activity"/>
    <property type="evidence" value="ECO:0007669"/>
    <property type="project" value="UniProtKB-KW"/>
</dbReference>
<proteinExistence type="predicted"/>